<evidence type="ECO:0000313" key="3">
    <source>
        <dbReference type="Proteomes" id="UP000027138"/>
    </source>
</evidence>
<protein>
    <submittedName>
        <fullName evidence="2">Uncharacterized protein</fullName>
    </submittedName>
</protein>
<feature type="compositionally biased region" description="Polar residues" evidence="1">
    <location>
        <begin position="162"/>
        <end position="172"/>
    </location>
</feature>
<name>A0A067LQA0_JATCU</name>
<sequence length="172" mass="18506">MLSIGSIRLKQDITAARRGSVATDHVAAFVPGAYAIFVWTQLMVHIPPLTEFDPFAEVKELDEGQGAAPVQGSDTTVVADKPEHRPGASFSFILDHTGQTAYGKLEMHLMSPYWMSSPDCTHRASMVPPASRDRGTQCGGHASRGAGRRPVIVEETEEASSDDSGTTTSNMF</sequence>
<evidence type="ECO:0000313" key="2">
    <source>
        <dbReference type="EMBL" id="KDP47115.1"/>
    </source>
</evidence>
<dbReference type="EMBL" id="KK914197">
    <property type="protein sequence ID" value="KDP47115.1"/>
    <property type="molecule type" value="Genomic_DNA"/>
</dbReference>
<feature type="region of interest" description="Disordered" evidence="1">
    <location>
        <begin position="126"/>
        <end position="172"/>
    </location>
</feature>
<dbReference type="Proteomes" id="UP000027138">
    <property type="component" value="Unassembled WGS sequence"/>
</dbReference>
<organism evidence="2 3">
    <name type="scientific">Jatropha curcas</name>
    <name type="common">Barbados nut</name>
    <dbReference type="NCBI Taxonomy" id="180498"/>
    <lineage>
        <taxon>Eukaryota</taxon>
        <taxon>Viridiplantae</taxon>
        <taxon>Streptophyta</taxon>
        <taxon>Embryophyta</taxon>
        <taxon>Tracheophyta</taxon>
        <taxon>Spermatophyta</taxon>
        <taxon>Magnoliopsida</taxon>
        <taxon>eudicotyledons</taxon>
        <taxon>Gunneridae</taxon>
        <taxon>Pentapetalae</taxon>
        <taxon>rosids</taxon>
        <taxon>fabids</taxon>
        <taxon>Malpighiales</taxon>
        <taxon>Euphorbiaceae</taxon>
        <taxon>Crotonoideae</taxon>
        <taxon>Jatropheae</taxon>
        <taxon>Jatropha</taxon>
    </lineage>
</organism>
<dbReference type="AlphaFoldDB" id="A0A067LQA0"/>
<keyword evidence="3" id="KW-1185">Reference proteome</keyword>
<accession>A0A067LQA0</accession>
<proteinExistence type="predicted"/>
<gene>
    <name evidence="2" type="ORF">JCGZ_03923</name>
</gene>
<evidence type="ECO:0000256" key="1">
    <source>
        <dbReference type="SAM" id="MobiDB-lite"/>
    </source>
</evidence>
<reference evidence="2 3" key="1">
    <citation type="journal article" date="2014" name="PLoS ONE">
        <title>Global Analysis of Gene Expression Profiles in Physic Nut (Jatropha curcas L.) Seedlings Exposed to Salt Stress.</title>
        <authorList>
            <person name="Zhang L."/>
            <person name="Zhang C."/>
            <person name="Wu P."/>
            <person name="Chen Y."/>
            <person name="Li M."/>
            <person name="Jiang H."/>
            <person name="Wu G."/>
        </authorList>
    </citation>
    <scope>NUCLEOTIDE SEQUENCE [LARGE SCALE GENOMIC DNA]</scope>
    <source>
        <strain evidence="3">cv. GZQX0401</strain>
        <tissue evidence="2">Young leaves</tissue>
    </source>
</reference>